<keyword evidence="1" id="KW-0614">Plasmid</keyword>
<sequence length="220" mass="25486">MCDAPSTSREHVPPKCIFPEKKDSPKGVDFRKNLIKVPSCDRHNSHKSKDDEYLMFVLASAFRGNEHKSNHFASKVLRAFSRKPHVYSHFMVSLSPIMLRYPDGKIEHSASFKVDLRRFNNALFQIACGLFYYQYRTKWQGGYKVLTNELLALDSPNAVQTNEVVQRVGEKVSKAFEGQDRYGENDKIFTYSIISDQYDRHAIYMKFYEGIEITVLLVNL</sequence>
<protein>
    <submittedName>
        <fullName evidence="1">Uncharacterized protein</fullName>
    </submittedName>
</protein>
<gene>
    <name evidence="1" type="ordered locus">Maqu_4121</name>
</gene>
<reference evidence="2" key="1">
    <citation type="journal article" date="2011" name="Appl. Environ. Microbiol.">
        <title>Genomic potential of Marinobacter aquaeolei, a biogeochemical 'opportunitroph'.</title>
        <authorList>
            <person name="Singer E."/>
            <person name="Webb E.A."/>
            <person name="Nelson W.C."/>
            <person name="Heidelberg J.F."/>
            <person name="Ivanova N."/>
            <person name="Pati A."/>
            <person name="Edwards K.J."/>
        </authorList>
    </citation>
    <scope>NUCLEOTIDE SEQUENCE [LARGE SCALE GENOMIC DNA]</scope>
    <source>
        <strain evidence="2">ATCC 700491 / DSM 11845 / VT8</strain>
    </source>
</reference>
<geneLocation type="plasmid" evidence="1 2">
    <name>pMAQU01</name>
</geneLocation>
<dbReference type="OrthoDB" id="2081179at2"/>
<proteinExistence type="predicted"/>
<evidence type="ECO:0000313" key="2">
    <source>
        <dbReference type="Proteomes" id="UP000000998"/>
    </source>
</evidence>
<organism evidence="1 2">
    <name type="scientific">Marinobacter nauticus (strain ATCC 700491 / DSM 11845 / VT8)</name>
    <name type="common">Marinobacter aquaeolei</name>
    <dbReference type="NCBI Taxonomy" id="351348"/>
    <lineage>
        <taxon>Bacteria</taxon>
        <taxon>Pseudomonadati</taxon>
        <taxon>Pseudomonadota</taxon>
        <taxon>Gammaproteobacteria</taxon>
        <taxon>Pseudomonadales</taxon>
        <taxon>Marinobacteraceae</taxon>
        <taxon>Marinobacter</taxon>
    </lineage>
</organism>
<dbReference type="HOGENOM" id="CLU_106750_0_0_6"/>
<dbReference type="EMBL" id="CP000515">
    <property type="protein sequence ID" value="ABM20976.1"/>
    <property type="molecule type" value="Genomic_DNA"/>
</dbReference>
<accession>A1U7K7</accession>
<dbReference type="eggNOG" id="ENOG5032W1Q">
    <property type="taxonomic scope" value="Bacteria"/>
</dbReference>
<name>A1U7K7_MARN8</name>
<evidence type="ECO:0000313" key="1">
    <source>
        <dbReference type="EMBL" id="ABM20976.1"/>
    </source>
</evidence>
<dbReference type="KEGG" id="maq:Maqu_4121"/>
<dbReference type="Proteomes" id="UP000000998">
    <property type="component" value="Plasmid pMAQU01"/>
</dbReference>
<dbReference type="RefSeq" id="WP_011783377.1">
    <property type="nucleotide sequence ID" value="NC_008738.1"/>
</dbReference>
<dbReference type="AlphaFoldDB" id="A1U7K7"/>